<evidence type="ECO:0000256" key="1">
    <source>
        <dbReference type="SAM" id="SignalP"/>
    </source>
</evidence>
<accession>A0ABW3T551</accession>
<dbReference type="Pfam" id="PF05960">
    <property type="entry name" value="DUF885"/>
    <property type="match status" value="1"/>
</dbReference>
<dbReference type="Proteomes" id="UP001597216">
    <property type="component" value="Unassembled WGS sequence"/>
</dbReference>
<feature type="signal peptide" evidence="1">
    <location>
        <begin position="1"/>
        <end position="26"/>
    </location>
</feature>
<reference evidence="3" key="1">
    <citation type="journal article" date="2019" name="Int. J. Syst. Evol. Microbiol.">
        <title>The Global Catalogue of Microorganisms (GCM) 10K type strain sequencing project: providing services to taxonomists for standard genome sequencing and annotation.</title>
        <authorList>
            <consortium name="The Broad Institute Genomics Platform"/>
            <consortium name="The Broad Institute Genome Sequencing Center for Infectious Disease"/>
            <person name="Wu L."/>
            <person name="Ma J."/>
        </authorList>
    </citation>
    <scope>NUCLEOTIDE SEQUENCE [LARGE SCALE GENOMIC DNA]</scope>
    <source>
        <strain evidence="3">CCUG 55074</strain>
    </source>
</reference>
<dbReference type="PANTHER" id="PTHR33361">
    <property type="entry name" value="GLR0591 PROTEIN"/>
    <property type="match status" value="1"/>
</dbReference>
<feature type="chain" id="PRO_5046086826" evidence="1">
    <location>
        <begin position="27"/>
        <end position="590"/>
    </location>
</feature>
<keyword evidence="1" id="KW-0732">Signal</keyword>
<evidence type="ECO:0000313" key="3">
    <source>
        <dbReference type="Proteomes" id="UP001597216"/>
    </source>
</evidence>
<proteinExistence type="predicted"/>
<name>A0ABW3T551_9CAUL</name>
<comment type="caution">
    <text evidence="2">The sequence shown here is derived from an EMBL/GenBank/DDBJ whole genome shotgun (WGS) entry which is preliminary data.</text>
</comment>
<keyword evidence="3" id="KW-1185">Reference proteome</keyword>
<dbReference type="PANTHER" id="PTHR33361:SF2">
    <property type="entry name" value="DUF885 DOMAIN-CONTAINING PROTEIN"/>
    <property type="match status" value="1"/>
</dbReference>
<dbReference type="InterPro" id="IPR010281">
    <property type="entry name" value="DUF885"/>
</dbReference>
<organism evidence="2 3">
    <name type="scientific">Phenylobacterium conjunctum</name>
    <dbReference type="NCBI Taxonomy" id="1298959"/>
    <lineage>
        <taxon>Bacteria</taxon>
        <taxon>Pseudomonadati</taxon>
        <taxon>Pseudomonadota</taxon>
        <taxon>Alphaproteobacteria</taxon>
        <taxon>Caulobacterales</taxon>
        <taxon>Caulobacteraceae</taxon>
        <taxon>Phenylobacterium</taxon>
    </lineage>
</organism>
<dbReference type="RefSeq" id="WP_377354205.1">
    <property type="nucleotide sequence ID" value="NZ_JBHTLQ010000039.1"/>
</dbReference>
<dbReference type="EMBL" id="JBHTLQ010000039">
    <property type="protein sequence ID" value="MFD1191976.1"/>
    <property type="molecule type" value="Genomic_DNA"/>
</dbReference>
<protein>
    <submittedName>
        <fullName evidence="2">DUF885 domain-containing protein</fullName>
    </submittedName>
</protein>
<evidence type="ECO:0000313" key="2">
    <source>
        <dbReference type="EMBL" id="MFD1191976.1"/>
    </source>
</evidence>
<gene>
    <name evidence="2" type="ORF">ACFQ27_15400</name>
</gene>
<sequence>MSRRLRPLLLAAAAASSLVLAAPAWGAEGAGDAAFKALYSREWTWRRAELAGEVGEDDTDRITDHLPKIDPAAQKARLDYWTGVMAEVTKIDPATLSPEARINHQIYREQIQVLINQQKFRDYEKPLNGDSAFWSDLTSESRESFRDVAEYERYIRQMRDFPRYFHDQVANMRAGLKRGFTPPAIVLKGRDASIASVSGAAGEANPYYRPFKAMPASIPAADQARLRAEGLAAIQSSVIPAYAELLTFMRSEYLPKARTVLAAETLPDGKAYYQSKIKEFTTTDMTADQIHQLGLAEVAKIHAQMLEVMKETDFKGDFPAFLTFLRTDPQFYPKTKEELLMRAAWIAKRFDAKAEQYFGYLPRKRFAIIPVPDDIAPYYTAGRGGPGVYLVNTYNLPARSLYNLTALTLHESAPGHAFQMPIAMEHKEQPEFRQKTYISAFGEGWALYCEKLGVEMGMYETPYDRFGMLTYQMWRAARLVVDTGVHSKGWTREQAQKFLHDNTALSDHEIETEVDRYIGWPGQALAYYIGEMTILAGREKAEQALGPKFNLRAFHDTVLELGSVPMPVLTARIDRFIAEGGKGPYPELEE</sequence>